<dbReference type="Gene3D" id="2.30.30.60">
    <property type="match status" value="1"/>
</dbReference>
<feature type="transmembrane region" description="Helical" evidence="5">
    <location>
        <begin position="79"/>
        <end position="99"/>
    </location>
</feature>
<dbReference type="OrthoDB" id="2373720at2"/>
<dbReference type="STRING" id="211114.SAMN04489726_5357"/>
<keyword evidence="4 5" id="KW-0472">Membrane</keyword>
<dbReference type="PANTHER" id="PTHR30221:SF1">
    <property type="entry name" value="SMALL-CONDUCTANCE MECHANOSENSITIVE CHANNEL"/>
    <property type="match status" value="1"/>
</dbReference>
<dbReference type="eggNOG" id="COG0668">
    <property type="taxonomic scope" value="Bacteria"/>
</dbReference>
<comment type="subcellular location">
    <subcellularLocation>
        <location evidence="1">Membrane</location>
    </subcellularLocation>
</comment>
<dbReference type="Gene3D" id="1.10.287.1260">
    <property type="match status" value="1"/>
</dbReference>
<dbReference type="InterPro" id="IPR045275">
    <property type="entry name" value="MscS_archaea/bacteria_type"/>
</dbReference>
<evidence type="ECO:0000313" key="8">
    <source>
        <dbReference type="Proteomes" id="UP000183376"/>
    </source>
</evidence>
<keyword evidence="2 5" id="KW-0812">Transmembrane</keyword>
<accession>A0A1G9Z997</accession>
<evidence type="ECO:0000256" key="4">
    <source>
        <dbReference type="ARBA" id="ARBA00023136"/>
    </source>
</evidence>
<proteinExistence type="predicted"/>
<dbReference type="EMBL" id="LT629701">
    <property type="protein sequence ID" value="SDN17914.1"/>
    <property type="molecule type" value="Genomic_DNA"/>
</dbReference>
<evidence type="ECO:0000256" key="3">
    <source>
        <dbReference type="ARBA" id="ARBA00022989"/>
    </source>
</evidence>
<feature type="transmembrane region" description="Helical" evidence="5">
    <location>
        <begin position="36"/>
        <end position="58"/>
    </location>
</feature>
<dbReference type="SUPFAM" id="SSF50182">
    <property type="entry name" value="Sm-like ribonucleoproteins"/>
    <property type="match status" value="1"/>
</dbReference>
<dbReference type="InterPro" id="IPR010920">
    <property type="entry name" value="LSM_dom_sf"/>
</dbReference>
<protein>
    <submittedName>
        <fullName evidence="7">Mechanosensitive ion channel</fullName>
    </submittedName>
</protein>
<dbReference type="GO" id="GO:0008381">
    <property type="term" value="F:mechanosensitive monoatomic ion channel activity"/>
    <property type="evidence" value="ECO:0007669"/>
    <property type="project" value="InterPro"/>
</dbReference>
<feature type="transmembrane region" description="Helical" evidence="5">
    <location>
        <begin position="105"/>
        <end position="135"/>
    </location>
</feature>
<keyword evidence="8" id="KW-1185">Reference proteome</keyword>
<dbReference type="AlphaFoldDB" id="A0A1G9Z997"/>
<dbReference type="GO" id="GO:0016020">
    <property type="term" value="C:membrane"/>
    <property type="evidence" value="ECO:0007669"/>
    <property type="project" value="UniProtKB-SubCell"/>
</dbReference>
<gene>
    <name evidence="7" type="ORF">SAMN04489726_5357</name>
</gene>
<dbReference type="Proteomes" id="UP000183376">
    <property type="component" value="Chromosome I"/>
</dbReference>
<feature type="domain" description="Mechanosensitive ion channel MscS" evidence="6">
    <location>
        <begin position="122"/>
        <end position="184"/>
    </location>
</feature>
<name>A0A1G9Z997_ALLAB</name>
<dbReference type="InterPro" id="IPR023408">
    <property type="entry name" value="MscS_beta-dom_sf"/>
</dbReference>
<reference evidence="7 8" key="1">
    <citation type="submission" date="2016-10" db="EMBL/GenBank/DDBJ databases">
        <authorList>
            <person name="de Groot N.N."/>
        </authorList>
    </citation>
    <scope>NUCLEOTIDE SEQUENCE [LARGE SCALE GENOMIC DNA]</scope>
    <source>
        <strain evidence="7 8">DSM 44149</strain>
    </source>
</reference>
<evidence type="ECO:0000259" key="6">
    <source>
        <dbReference type="Pfam" id="PF00924"/>
    </source>
</evidence>
<dbReference type="RefSeq" id="WP_052406864.1">
    <property type="nucleotide sequence ID" value="NZ_JOEF01000002.1"/>
</dbReference>
<dbReference type="InterPro" id="IPR006685">
    <property type="entry name" value="MscS_channel_2nd"/>
</dbReference>
<organism evidence="7 8">
    <name type="scientific">Allokutzneria albata</name>
    <name type="common">Kibdelosporangium albatum</name>
    <dbReference type="NCBI Taxonomy" id="211114"/>
    <lineage>
        <taxon>Bacteria</taxon>
        <taxon>Bacillati</taxon>
        <taxon>Actinomycetota</taxon>
        <taxon>Actinomycetes</taxon>
        <taxon>Pseudonocardiales</taxon>
        <taxon>Pseudonocardiaceae</taxon>
        <taxon>Allokutzneria</taxon>
    </lineage>
</organism>
<evidence type="ECO:0000313" key="7">
    <source>
        <dbReference type="EMBL" id="SDN17914.1"/>
    </source>
</evidence>
<sequence>MRVLPLGIAVVTAVSGLALAGAPGSLLDPDDRALAKILLVAGTVLFLVGGVALTRLLAGDIDRRFDQRGLQAAGSIVKIVVTVVGYVLVALTALGLMAVPVQQLLLGGAITGVVVGIAAQQTLANVFAGLVVLFVRPFKVGDTIEVRSGALNGPFTGRVIALGLTYVTLSTEDGTLLLPNSGVLASGLTVNLPSSASV</sequence>
<dbReference type="Pfam" id="PF00924">
    <property type="entry name" value="MS_channel_2nd"/>
    <property type="match status" value="1"/>
</dbReference>
<evidence type="ECO:0000256" key="5">
    <source>
        <dbReference type="SAM" id="Phobius"/>
    </source>
</evidence>
<evidence type="ECO:0000256" key="2">
    <source>
        <dbReference type="ARBA" id="ARBA00022692"/>
    </source>
</evidence>
<keyword evidence="3 5" id="KW-1133">Transmembrane helix</keyword>
<dbReference type="PANTHER" id="PTHR30221">
    <property type="entry name" value="SMALL-CONDUCTANCE MECHANOSENSITIVE CHANNEL"/>
    <property type="match status" value="1"/>
</dbReference>
<evidence type="ECO:0000256" key="1">
    <source>
        <dbReference type="ARBA" id="ARBA00004370"/>
    </source>
</evidence>